<evidence type="ECO:0000256" key="3">
    <source>
        <dbReference type="ARBA" id="ARBA00012668"/>
    </source>
</evidence>
<reference evidence="12" key="1">
    <citation type="submission" date="2023-03" db="EMBL/GenBank/DDBJ databases">
        <title>Mating type loci evolution in Malassezia.</title>
        <authorList>
            <person name="Coelho M.A."/>
        </authorList>
    </citation>
    <scope>NUCLEOTIDE SEQUENCE</scope>
    <source>
        <strain evidence="12">CBS 12830</strain>
    </source>
</reference>
<evidence type="ECO:0000256" key="7">
    <source>
        <dbReference type="ARBA" id="ARBA00023002"/>
    </source>
</evidence>
<evidence type="ECO:0000256" key="8">
    <source>
        <dbReference type="ARBA" id="ARBA00048483"/>
    </source>
</evidence>
<evidence type="ECO:0000313" key="13">
    <source>
        <dbReference type="Proteomes" id="UP001214415"/>
    </source>
</evidence>
<gene>
    <name evidence="12" type="ORF">MEQU1_003281</name>
</gene>
<feature type="transmembrane region" description="Helical" evidence="9">
    <location>
        <begin position="238"/>
        <end position="260"/>
    </location>
</feature>
<keyword evidence="10" id="KW-0732">Signal</keyword>
<dbReference type="EC" id="1.16.1.9" evidence="3"/>
<comment type="catalytic activity">
    <reaction evidence="8">
        <text>2 a Fe(II)-siderophore + NADP(+) + H(+) = 2 a Fe(III)-siderophore + NADPH</text>
        <dbReference type="Rhea" id="RHEA:28795"/>
        <dbReference type="Rhea" id="RHEA-COMP:11342"/>
        <dbReference type="Rhea" id="RHEA-COMP:11344"/>
        <dbReference type="ChEBI" id="CHEBI:15378"/>
        <dbReference type="ChEBI" id="CHEBI:29033"/>
        <dbReference type="ChEBI" id="CHEBI:29034"/>
        <dbReference type="ChEBI" id="CHEBI:57783"/>
        <dbReference type="ChEBI" id="CHEBI:58349"/>
        <dbReference type="EC" id="1.16.1.9"/>
    </reaction>
</comment>
<evidence type="ECO:0000256" key="4">
    <source>
        <dbReference type="ARBA" id="ARBA00022448"/>
    </source>
</evidence>
<dbReference type="PANTHER" id="PTHR32361">
    <property type="entry name" value="FERRIC/CUPRIC REDUCTASE TRANSMEMBRANE COMPONENT"/>
    <property type="match status" value="1"/>
</dbReference>
<dbReference type="InterPro" id="IPR013121">
    <property type="entry name" value="Fe_red_NAD-bd_6"/>
</dbReference>
<dbReference type="EMBL" id="CP119906">
    <property type="protein sequence ID" value="WFD24578.1"/>
    <property type="molecule type" value="Genomic_DNA"/>
</dbReference>
<evidence type="ECO:0000256" key="1">
    <source>
        <dbReference type="ARBA" id="ARBA00004651"/>
    </source>
</evidence>
<dbReference type="InterPro" id="IPR017938">
    <property type="entry name" value="Riboflavin_synthase-like_b-brl"/>
</dbReference>
<feature type="transmembrane region" description="Helical" evidence="9">
    <location>
        <begin position="203"/>
        <end position="226"/>
    </location>
</feature>
<dbReference type="PROSITE" id="PS51384">
    <property type="entry name" value="FAD_FR"/>
    <property type="match status" value="1"/>
</dbReference>
<dbReference type="GO" id="GO:0015677">
    <property type="term" value="P:copper ion import"/>
    <property type="evidence" value="ECO:0007669"/>
    <property type="project" value="TreeGrafter"/>
</dbReference>
<keyword evidence="4" id="KW-0813">Transport</keyword>
<dbReference type="Pfam" id="PF08022">
    <property type="entry name" value="FAD_binding_8"/>
    <property type="match status" value="1"/>
</dbReference>
<keyword evidence="7" id="KW-0560">Oxidoreductase</keyword>
<proteinExistence type="inferred from homology"/>
<dbReference type="InterPro" id="IPR017927">
    <property type="entry name" value="FAD-bd_FR_type"/>
</dbReference>
<keyword evidence="6" id="KW-0249">Electron transport</keyword>
<evidence type="ECO:0000256" key="6">
    <source>
        <dbReference type="ARBA" id="ARBA00022982"/>
    </source>
</evidence>
<dbReference type="GO" id="GO:0006879">
    <property type="term" value="P:intracellular iron ion homeostasis"/>
    <property type="evidence" value="ECO:0007669"/>
    <property type="project" value="TreeGrafter"/>
</dbReference>
<name>A0AAF0J1K7_9BASI</name>
<dbReference type="Pfam" id="PF08030">
    <property type="entry name" value="NAD_binding_6"/>
    <property type="match status" value="1"/>
</dbReference>
<sequence length="680" mass="77112">MARSATARRRRWVPVAVLLLLAYLYACANNFCLGTKVKIVVLHGLFAYCRPIVGLVLSANAVDQSPYRYGRMYSLTETRLSMHVPLAMGLASFVSLFSLGLFLRSVYYLGRDCLTVDVQREKYLRKLQIRPLQRSSSGNICSPGRIAVILHNSTLSARDEVAPRMSHKLYAERVSYLLCAFVLLGLLIHLVRLLRSYRPRLSLIYAEIPGLAFVTAICRMFGYRRIKVRGYWLVQSHYLIITGAFYVGLLAWCLSVWPYYRTSYTFGTPPLTLRSGMMAAVFRRMSYEFFVVQHIIGAALFLAFSFVHFSDYFQAHIWLWATLGIWLLSIAVRSLMVLMSSNFFCGPRATVRVLTQAGKGLDLDQDRPVEFLRLSLVTPLRWHAGQHVYVRFPGVYPWQAHPFTCMSIPSTSPHLPNNLVLLARVGKGITRQLYDRTAGHGNEHVPNDEKVSETNVATMSTLERSPEDTTGTSVDYIPEKHIFQDAGVPFDQYTREITAYLDGPYNHSYGLGIYEHAVLFAGGSGITFCLPQVTELLHRSLSGYPILTKTVRLIWMVRSFDLLRWIQPELRQLDDLIHRSGLAVRMDVYAYRETVAYEDEHVHDFMYVHHAQRVDVDAVIDAEVSKATEVMSKTMCIVSCGPKSLIALVGNKVSSLNAMMAMGKLASLRDVRFVPEQFSF</sequence>
<evidence type="ECO:0000313" key="12">
    <source>
        <dbReference type="EMBL" id="WFD24578.1"/>
    </source>
</evidence>
<dbReference type="Gene3D" id="3.40.50.80">
    <property type="entry name" value="Nucleotide-binding domain of ferredoxin-NADP reductase (FNR) module"/>
    <property type="match status" value="1"/>
</dbReference>
<dbReference type="InterPro" id="IPR013112">
    <property type="entry name" value="FAD-bd_8"/>
</dbReference>
<dbReference type="GO" id="GO:0006826">
    <property type="term" value="P:iron ion transport"/>
    <property type="evidence" value="ECO:0007669"/>
    <property type="project" value="TreeGrafter"/>
</dbReference>
<dbReference type="AlphaFoldDB" id="A0AAF0J1K7"/>
<dbReference type="SFLD" id="SFLDG01168">
    <property type="entry name" value="Ferric_reductase_subgroup_(FRE"/>
    <property type="match status" value="1"/>
</dbReference>
<keyword evidence="9" id="KW-0472">Membrane</keyword>
<evidence type="ECO:0000259" key="11">
    <source>
        <dbReference type="PROSITE" id="PS51384"/>
    </source>
</evidence>
<feature type="transmembrane region" description="Helical" evidence="9">
    <location>
        <begin position="38"/>
        <end position="62"/>
    </location>
</feature>
<evidence type="ECO:0000256" key="2">
    <source>
        <dbReference type="ARBA" id="ARBA00006278"/>
    </source>
</evidence>
<dbReference type="InterPro" id="IPR051410">
    <property type="entry name" value="Ferric/Cupric_Reductase"/>
</dbReference>
<comment type="similarity">
    <text evidence="2">Belongs to the ferric reductase (FRE) family.</text>
</comment>
<accession>A0AAF0J1K7</accession>
<feature type="chain" id="PRO_5042193212" description="ferric-chelate reductase (NADPH)" evidence="10">
    <location>
        <begin position="29"/>
        <end position="680"/>
    </location>
</feature>
<dbReference type="PANTHER" id="PTHR32361:SF9">
    <property type="entry name" value="FERRIC REDUCTASE TRANSMEMBRANE COMPONENT 3-RELATED"/>
    <property type="match status" value="1"/>
</dbReference>
<dbReference type="InterPro" id="IPR039261">
    <property type="entry name" value="FNR_nucleotide-bd"/>
</dbReference>
<feature type="transmembrane region" description="Helical" evidence="9">
    <location>
        <begin position="287"/>
        <end position="309"/>
    </location>
</feature>
<feature type="signal peptide" evidence="10">
    <location>
        <begin position="1"/>
        <end position="28"/>
    </location>
</feature>
<dbReference type="GO" id="GO:0052851">
    <property type="term" value="F:ferric-chelate reductase (NADPH) activity"/>
    <property type="evidence" value="ECO:0007669"/>
    <property type="project" value="UniProtKB-EC"/>
</dbReference>
<evidence type="ECO:0000256" key="5">
    <source>
        <dbReference type="ARBA" id="ARBA00022475"/>
    </source>
</evidence>
<evidence type="ECO:0000256" key="10">
    <source>
        <dbReference type="SAM" id="SignalP"/>
    </source>
</evidence>
<dbReference type="Proteomes" id="UP001214415">
    <property type="component" value="Chromosome 7"/>
</dbReference>
<feature type="domain" description="FAD-binding FR-type" evidence="11">
    <location>
        <begin position="341"/>
        <end position="479"/>
    </location>
</feature>
<dbReference type="GO" id="GO:0005886">
    <property type="term" value="C:plasma membrane"/>
    <property type="evidence" value="ECO:0007669"/>
    <property type="project" value="UniProtKB-SubCell"/>
</dbReference>
<keyword evidence="5" id="KW-1003">Cell membrane</keyword>
<dbReference type="SUPFAM" id="SSF63380">
    <property type="entry name" value="Riboflavin synthase domain-like"/>
    <property type="match status" value="1"/>
</dbReference>
<feature type="transmembrane region" description="Helical" evidence="9">
    <location>
        <begin position="174"/>
        <end position="191"/>
    </location>
</feature>
<comment type="subcellular location">
    <subcellularLocation>
        <location evidence="1">Cell membrane</location>
        <topology evidence="1">Multi-pass membrane protein</topology>
    </subcellularLocation>
</comment>
<feature type="transmembrane region" description="Helical" evidence="9">
    <location>
        <begin position="315"/>
        <end position="338"/>
    </location>
</feature>
<dbReference type="SUPFAM" id="SSF52343">
    <property type="entry name" value="Ferredoxin reductase-like, C-terminal NADP-linked domain"/>
    <property type="match status" value="1"/>
</dbReference>
<feature type="transmembrane region" description="Helical" evidence="9">
    <location>
        <begin position="83"/>
        <end position="103"/>
    </location>
</feature>
<keyword evidence="13" id="KW-1185">Reference proteome</keyword>
<keyword evidence="9" id="KW-0812">Transmembrane</keyword>
<evidence type="ECO:0000256" key="9">
    <source>
        <dbReference type="SAM" id="Phobius"/>
    </source>
</evidence>
<protein>
    <recommendedName>
        <fullName evidence="3">ferric-chelate reductase (NADPH)</fullName>
        <ecNumber evidence="3">1.16.1.9</ecNumber>
    </recommendedName>
</protein>
<keyword evidence="9" id="KW-1133">Transmembrane helix</keyword>
<dbReference type="CDD" id="cd06186">
    <property type="entry name" value="NOX_Duox_like_FAD_NADP"/>
    <property type="match status" value="1"/>
</dbReference>
<organism evidence="12 13">
    <name type="scientific">Malassezia equina</name>
    <dbReference type="NCBI Taxonomy" id="1381935"/>
    <lineage>
        <taxon>Eukaryota</taxon>
        <taxon>Fungi</taxon>
        <taxon>Dikarya</taxon>
        <taxon>Basidiomycota</taxon>
        <taxon>Ustilaginomycotina</taxon>
        <taxon>Malasseziomycetes</taxon>
        <taxon>Malasseziales</taxon>
        <taxon>Malasseziaceae</taxon>
        <taxon>Malassezia</taxon>
    </lineage>
</organism>